<dbReference type="InterPro" id="IPR002347">
    <property type="entry name" value="SDR_fam"/>
</dbReference>
<dbReference type="GO" id="GO:0016491">
    <property type="term" value="F:oxidoreductase activity"/>
    <property type="evidence" value="ECO:0007669"/>
    <property type="project" value="TreeGrafter"/>
</dbReference>
<dbReference type="PANTHER" id="PTHR43313:SF36">
    <property type="entry name" value="D-BETA-HYDROXYBUTYRATE DEHYDROGENASE, MITOCHONDRIAL"/>
    <property type="match status" value="1"/>
</dbReference>
<dbReference type="GO" id="GO:0008202">
    <property type="term" value="P:steroid metabolic process"/>
    <property type="evidence" value="ECO:0007669"/>
    <property type="project" value="TreeGrafter"/>
</dbReference>
<dbReference type="PRINTS" id="PR00081">
    <property type="entry name" value="GDHRDH"/>
</dbReference>
<dbReference type="PANTHER" id="PTHR43313">
    <property type="entry name" value="SHORT-CHAIN DEHYDROGENASE/REDUCTASE FAMILY 9C"/>
    <property type="match status" value="1"/>
</dbReference>
<evidence type="ECO:0000313" key="1">
    <source>
        <dbReference type="EMBL" id="JAL54430.1"/>
    </source>
</evidence>
<sequence length="394" mass="43737">MIWEKTEAFIFGSIMEQNWQLFLSFICFNFAYLISNFPLVCYLLCAAGLTLLISAFFNTLSITCKGRGVLVTGCDTGFGHELAKKLHSCGFTVFAGCLDGRSNGAIRLKRLGDESGRLHVIAIDVTSQEDVDKALCYVEENLPEHGLWGLVNNAGQSSSLGFLEWTPMKIYEKVMAVNVFGVIRVTNAFLPLIRKSQGRIVNVSSILARTLFPFSGSYTITKSVIDAYTTILRLEMKRFNVKVVVVEPGNFMTATNFSTCNGQGGFAFNSRRMWDQLDEKIQNDYGKNSLERQICIAEKLVEISEGEPSYVVNAMASGILRLYPKNRYFIASLSDKIIACSIQYLPLCISDLLVSGIESHTIPIAIVPYVKYLVLVPSFVILLLLAAVLRTISV</sequence>
<proteinExistence type="predicted"/>
<protein>
    <submittedName>
        <fullName evidence="1">Uncharacterized protein</fullName>
    </submittedName>
</protein>
<dbReference type="Gene3D" id="3.40.50.720">
    <property type="entry name" value="NAD(P)-binding Rossmann-like Domain"/>
    <property type="match status" value="1"/>
</dbReference>
<organism evidence="1">
    <name type="scientific">Daphnia magna</name>
    <dbReference type="NCBI Taxonomy" id="35525"/>
    <lineage>
        <taxon>Eukaryota</taxon>
        <taxon>Metazoa</taxon>
        <taxon>Ecdysozoa</taxon>
        <taxon>Arthropoda</taxon>
        <taxon>Crustacea</taxon>
        <taxon>Branchiopoda</taxon>
        <taxon>Diplostraca</taxon>
        <taxon>Cladocera</taxon>
        <taxon>Anomopoda</taxon>
        <taxon>Daphniidae</taxon>
        <taxon>Daphnia</taxon>
    </lineage>
</organism>
<reference evidence="1" key="1">
    <citation type="submission" date="2015-10" db="EMBL/GenBank/DDBJ databases">
        <title>EvidentialGene: Evidence-directed Construction of Complete mRNA Transcriptomes without Genomes.</title>
        <authorList>
            <person name="Gilbert D.G."/>
        </authorList>
    </citation>
    <scope>NUCLEOTIDE SEQUENCE</scope>
</reference>
<dbReference type="AlphaFoldDB" id="A0A0P5JSW4"/>
<dbReference type="OrthoDB" id="294295at2759"/>
<dbReference type="Pfam" id="PF00106">
    <property type="entry name" value="adh_short"/>
    <property type="match status" value="1"/>
</dbReference>
<name>A0A0P5JSW4_9CRUS</name>
<accession>A0A0P5JSW4</accession>
<dbReference type="InterPro" id="IPR036291">
    <property type="entry name" value="NAD(P)-bd_dom_sf"/>
</dbReference>
<dbReference type="SUPFAM" id="SSF51735">
    <property type="entry name" value="NAD(P)-binding Rossmann-fold domains"/>
    <property type="match status" value="1"/>
</dbReference>
<dbReference type="EMBL" id="GDIQ01097296">
    <property type="protein sequence ID" value="JAL54430.1"/>
    <property type="molecule type" value="Transcribed_RNA"/>
</dbReference>